<dbReference type="AlphaFoldDB" id="A0A495XMF6"/>
<accession>A0A495XMF6</accession>
<sequence>MDVPRATDLRIDFSLTPLDQVERWGGNQLHWFALTDGVYRLRFGDHAFPDDEVDYYLARVWEDLLVLAPAALEPVPADLVDLVRGEVVINDEDLAALHWYSDHYLDFGYVQGVRGCQWWRLDDVLHVEWPGHHVTMPVEAFTAALTGFHHALMAAMEQRVRHCETQGVPPGTGLDVAGLRREHEDRKTWLAPALRPRTTDLAAVRRA</sequence>
<dbReference type="EMBL" id="RBXR01000001">
    <property type="protein sequence ID" value="RKT72798.1"/>
    <property type="molecule type" value="Genomic_DNA"/>
</dbReference>
<dbReference type="InterPro" id="IPR046026">
    <property type="entry name" value="DUF5984"/>
</dbReference>
<comment type="caution">
    <text evidence="1">The sequence shown here is derived from an EMBL/GenBank/DDBJ whole genome shotgun (WGS) entry which is preliminary data.</text>
</comment>
<evidence type="ECO:0000313" key="2">
    <source>
        <dbReference type="Proteomes" id="UP000272729"/>
    </source>
</evidence>
<name>A0A495XMF6_9PSEU</name>
<dbReference type="OrthoDB" id="8216186at2"/>
<dbReference type="Proteomes" id="UP000272729">
    <property type="component" value="Unassembled WGS sequence"/>
</dbReference>
<dbReference type="Pfam" id="PF19446">
    <property type="entry name" value="DUF5984"/>
    <property type="match status" value="1"/>
</dbReference>
<protein>
    <submittedName>
        <fullName evidence="1">Uncharacterized protein</fullName>
    </submittedName>
</protein>
<gene>
    <name evidence="1" type="ORF">DFJ66_6122</name>
</gene>
<dbReference type="RefSeq" id="WP_121226106.1">
    <property type="nucleotide sequence ID" value="NZ_JBIUBA010000043.1"/>
</dbReference>
<reference evidence="1 2" key="1">
    <citation type="submission" date="2018-10" db="EMBL/GenBank/DDBJ databases">
        <title>Sequencing the genomes of 1000 actinobacteria strains.</title>
        <authorList>
            <person name="Klenk H.-P."/>
        </authorList>
    </citation>
    <scope>NUCLEOTIDE SEQUENCE [LARGE SCALE GENOMIC DNA]</scope>
    <source>
        <strain evidence="1 2">DSM 43911</strain>
    </source>
</reference>
<organism evidence="1 2">
    <name type="scientific">Saccharothrix variisporea</name>
    <dbReference type="NCBI Taxonomy" id="543527"/>
    <lineage>
        <taxon>Bacteria</taxon>
        <taxon>Bacillati</taxon>
        <taxon>Actinomycetota</taxon>
        <taxon>Actinomycetes</taxon>
        <taxon>Pseudonocardiales</taxon>
        <taxon>Pseudonocardiaceae</taxon>
        <taxon>Saccharothrix</taxon>
    </lineage>
</organism>
<evidence type="ECO:0000313" key="1">
    <source>
        <dbReference type="EMBL" id="RKT72798.1"/>
    </source>
</evidence>
<proteinExistence type="predicted"/>
<keyword evidence="2" id="KW-1185">Reference proteome</keyword>